<dbReference type="EMBL" id="BK059082">
    <property type="protein sequence ID" value="DAE28163.1"/>
    <property type="molecule type" value="Genomic_DNA"/>
</dbReference>
<sequence>MYKYQTLSNIVKDWKQTVIPDEVAKQLVNKVDVATHTEDLKKKVDTTDFETYKESVASQFTTE</sequence>
<accession>A0A8S5RAH0</accession>
<reference evidence="1" key="1">
    <citation type="journal article" date="2021" name="Proc. Natl. Acad. Sci. U.S.A.">
        <title>A Catalog of Tens of Thousands of Viruses from Human Metagenomes Reveals Hidden Associations with Chronic Diseases.</title>
        <authorList>
            <person name="Tisza M.J."/>
            <person name="Buck C.B."/>
        </authorList>
    </citation>
    <scope>NUCLEOTIDE SEQUENCE</scope>
    <source>
        <strain evidence="1">CtQcs9</strain>
    </source>
</reference>
<protein>
    <submittedName>
        <fullName evidence="1">Uncharacterized protein</fullName>
    </submittedName>
</protein>
<proteinExistence type="predicted"/>
<name>A0A8S5RAH0_9VIRU</name>
<organism evidence="1">
    <name type="scientific">virus sp. ctQcs9</name>
    <dbReference type="NCBI Taxonomy" id="2825816"/>
    <lineage>
        <taxon>Viruses</taxon>
    </lineage>
</organism>
<evidence type="ECO:0000313" key="1">
    <source>
        <dbReference type="EMBL" id="DAE28163.1"/>
    </source>
</evidence>